<dbReference type="InterPro" id="IPR043128">
    <property type="entry name" value="Rev_trsase/Diguanyl_cyclase"/>
</dbReference>
<dbReference type="Gene3D" id="3.30.70.270">
    <property type="match status" value="1"/>
</dbReference>
<accession>A0A7Y6RCS6</accession>
<organism evidence="5 6">
    <name type="scientific">Vreelandella maris</name>
    <dbReference type="NCBI Taxonomy" id="2729617"/>
    <lineage>
        <taxon>Bacteria</taxon>
        <taxon>Pseudomonadati</taxon>
        <taxon>Pseudomonadota</taxon>
        <taxon>Gammaproteobacteria</taxon>
        <taxon>Oceanospirillales</taxon>
        <taxon>Halomonadaceae</taxon>
        <taxon>Vreelandella</taxon>
    </lineage>
</organism>
<dbReference type="EMBL" id="JABWCV010000010">
    <property type="protein sequence ID" value="NVF14612.1"/>
    <property type="molecule type" value="Genomic_DNA"/>
</dbReference>
<dbReference type="RefSeq" id="WP_176303529.1">
    <property type="nucleotide sequence ID" value="NZ_JABWCV010000010.1"/>
</dbReference>
<dbReference type="EC" id="2.7.7.65" evidence="2"/>
<dbReference type="InterPro" id="IPR050469">
    <property type="entry name" value="Diguanylate_Cyclase"/>
</dbReference>
<dbReference type="SUPFAM" id="SSF55073">
    <property type="entry name" value="Nucleotide cyclase"/>
    <property type="match status" value="1"/>
</dbReference>
<dbReference type="GO" id="GO:0052621">
    <property type="term" value="F:diguanylate cyclase activity"/>
    <property type="evidence" value="ECO:0007669"/>
    <property type="project" value="UniProtKB-EC"/>
</dbReference>
<evidence type="ECO:0000313" key="5">
    <source>
        <dbReference type="EMBL" id="NVF14612.1"/>
    </source>
</evidence>
<dbReference type="PROSITE" id="PS50887">
    <property type="entry name" value="GGDEF"/>
    <property type="match status" value="1"/>
</dbReference>
<dbReference type="GO" id="GO:0043709">
    <property type="term" value="P:cell adhesion involved in single-species biofilm formation"/>
    <property type="evidence" value="ECO:0007669"/>
    <property type="project" value="TreeGrafter"/>
</dbReference>
<evidence type="ECO:0000256" key="1">
    <source>
        <dbReference type="ARBA" id="ARBA00001946"/>
    </source>
</evidence>
<dbReference type="GO" id="GO:1902201">
    <property type="term" value="P:negative regulation of bacterial-type flagellum-dependent cell motility"/>
    <property type="evidence" value="ECO:0007669"/>
    <property type="project" value="TreeGrafter"/>
</dbReference>
<protein>
    <recommendedName>
        <fullName evidence="2">diguanylate cyclase</fullName>
        <ecNumber evidence="2">2.7.7.65</ecNumber>
    </recommendedName>
</protein>
<name>A0A7Y6RCS6_9GAMM</name>
<feature type="domain" description="GGDEF" evidence="4">
    <location>
        <begin position="205"/>
        <end position="329"/>
    </location>
</feature>
<dbReference type="PANTHER" id="PTHR45138">
    <property type="entry name" value="REGULATORY COMPONENTS OF SENSORY TRANSDUCTION SYSTEM"/>
    <property type="match status" value="1"/>
</dbReference>
<dbReference type="SMART" id="SM00267">
    <property type="entry name" value="GGDEF"/>
    <property type="match status" value="1"/>
</dbReference>
<comment type="cofactor">
    <cofactor evidence="1">
        <name>Mg(2+)</name>
        <dbReference type="ChEBI" id="CHEBI:18420"/>
    </cofactor>
</comment>
<proteinExistence type="predicted"/>
<gene>
    <name evidence="5" type="ORF">HUO07_10575</name>
</gene>
<dbReference type="Proteomes" id="UP000589984">
    <property type="component" value="Unassembled WGS sequence"/>
</dbReference>
<comment type="catalytic activity">
    <reaction evidence="3">
        <text>2 GTP = 3',3'-c-di-GMP + 2 diphosphate</text>
        <dbReference type="Rhea" id="RHEA:24898"/>
        <dbReference type="ChEBI" id="CHEBI:33019"/>
        <dbReference type="ChEBI" id="CHEBI:37565"/>
        <dbReference type="ChEBI" id="CHEBI:58805"/>
        <dbReference type="EC" id="2.7.7.65"/>
    </reaction>
</comment>
<comment type="caution">
    <text evidence="5">The sequence shown here is derived from an EMBL/GenBank/DDBJ whole genome shotgun (WGS) entry which is preliminary data.</text>
</comment>
<evidence type="ECO:0000256" key="2">
    <source>
        <dbReference type="ARBA" id="ARBA00012528"/>
    </source>
</evidence>
<dbReference type="PANTHER" id="PTHR45138:SF9">
    <property type="entry name" value="DIGUANYLATE CYCLASE DGCM-RELATED"/>
    <property type="match status" value="1"/>
</dbReference>
<sequence>MIMPIRNNPGFQDHFDDDADSIMKFLWDFFPAPMMIIRFEEPGNFVVEAVNPTQKAMLSSKKIYAGKHLSYIFPALLCDELIVNCGHCVADGVPVRYEMAGGYIDGEYHQSDCQILLKPISTLQGAITHLLCIVNNPSTYSSSKVAHYSELEIERRVMERTDELTTINQQLSYLATHDWLTEAFNRRHLLELATTEFKRVCRYGLSLGLLMLDIDHFKSINDEKGHAAGDQALQTVARAIRATVRNCDLVGRYGGDEFIIVLPETDLHGARTIAERLRSTLQGAELFISIGLATLERNDQTIDDVINRADHLLLSAKRNGRNRIESASLTLIS</sequence>
<reference evidence="5 6" key="1">
    <citation type="submission" date="2020-06" db="EMBL/GenBank/DDBJ databases">
        <title>Halomonas sp. QX-1 draft genome sequence.</title>
        <authorList>
            <person name="Qiu X."/>
        </authorList>
    </citation>
    <scope>NUCLEOTIDE SEQUENCE [LARGE SCALE GENOMIC DNA]</scope>
    <source>
        <strain evidence="5 6">QX-1</strain>
    </source>
</reference>
<dbReference type="FunFam" id="3.30.70.270:FF:000001">
    <property type="entry name" value="Diguanylate cyclase domain protein"/>
    <property type="match status" value="1"/>
</dbReference>
<dbReference type="CDD" id="cd01949">
    <property type="entry name" value="GGDEF"/>
    <property type="match status" value="1"/>
</dbReference>
<dbReference type="NCBIfam" id="TIGR00254">
    <property type="entry name" value="GGDEF"/>
    <property type="match status" value="1"/>
</dbReference>
<evidence type="ECO:0000256" key="3">
    <source>
        <dbReference type="ARBA" id="ARBA00034247"/>
    </source>
</evidence>
<dbReference type="InterPro" id="IPR000160">
    <property type="entry name" value="GGDEF_dom"/>
</dbReference>
<dbReference type="Pfam" id="PF00990">
    <property type="entry name" value="GGDEF"/>
    <property type="match status" value="1"/>
</dbReference>
<dbReference type="GO" id="GO:0005886">
    <property type="term" value="C:plasma membrane"/>
    <property type="evidence" value="ECO:0007669"/>
    <property type="project" value="TreeGrafter"/>
</dbReference>
<keyword evidence="6" id="KW-1185">Reference proteome</keyword>
<dbReference type="InterPro" id="IPR029787">
    <property type="entry name" value="Nucleotide_cyclase"/>
</dbReference>
<evidence type="ECO:0000313" key="6">
    <source>
        <dbReference type="Proteomes" id="UP000589984"/>
    </source>
</evidence>
<evidence type="ECO:0000259" key="4">
    <source>
        <dbReference type="PROSITE" id="PS50887"/>
    </source>
</evidence>
<dbReference type="AlphaFoldDB" id="A0A7Y6RCS6"/>